<protein>
    <recommendedName>
        <fullName evidence="4">SapB/AmfS family lantipeptide</fullName>
    </recommendedName>
</protein>
<dbReference type="Pfam" id="PF19402">
    <property type="entry name" value="RamS"/>
    <property type="match status" value="1"/>
</dbReference>
<organism evidence="2 3">
    <name type="scientific">Actinocrispum wychmicini</name>
    <dbReference type="NCBI Taxonomy" id="1213861"/>
    <lineage>
        <taxon>Bacteria</taxon>
        <taxon>Bacillati</taxon>
        <taxon>Actinomycetota</taxon>
        <taxon>Actinomycetes</taxon>
        <taxon>Pseudonocardiales</taxon>
        <taxon>Pseudonocardiaceae</taxon>
        <taxon>Actinocrispum</taxon>
    </lineage>
</organism>
<evidence type="ECO:0000256" key="1">
    <source>
        <dbReference type="SAM" id="MobiDB-lite"/>
    </source>
</evidence>
<accession>A0A4R2IUQ1</accession>
<evidence type="ECO:0008006" key="4">
    <source>
        <dbReference type="Google" id="ProtNLM"/>
    </source>
</evidence>
<dbReference type="InterPro" id="IPR045825">
    <property type="entry name" value="RamS"/>
</dbReference>
<feature type="compositionally biased region" description="Gly residues" evidence="1">
    <location>
        <begin position="18"/>
        <end position="27"/>
    </location>
</feature>
<dbReference type="RefSeq" id="WP_132125784.1">
    <property type="nucleotide sequence ID" value="NZ_SLWS01000018.1"/>
</dbReference>
<reference evidence="2 3" key="1">
    <citation type="submission" date="2019-03" db="EMBL/GenBank/DDBJ databases">
        <title>Genomic Encyclopedia of Type Strains, Phase IV (KMG-IV): sequencing the most valuable type-strain genomes for metagenomic binning, comparative biology and taxonomic classification.</title>
        <authorList>
            <person name="Goeker M."/>
        </authorList>
    </citation>
    <scope>NUCLEOTIDE SEQUENCE [LARGE SCALE GENOMIC DNA]</scope>
    <source>
        <strain evidence="2 3">DSM 45934</strain>
    </source>
</reference>
<dbReference type="Proteomes" id="UP000295680">
    <property type="component" value="Unassembled WGS sequence"/>
</dbReference>
<dbReference type="AlphaFoldDB" id="A0A4R2IUQ1"/>
<proteinExistence type="predicted"/>
<sequence length="53" mass="5256">MSLLDLQGMENTAPSHGDSGGGHGSSGSGHSCPSDLSLTLCNGTSDLSLLLCH</sequence>
<keyword evidence="3" id="KW-1185">Reference proteome</keyword>
<evidence type="ECO:0000313" key="3">
    <source>
        <dbReference type="Proteomes" id="UP000295680"/>
    </source>
</evidence>
<name>A0A4R2IUQ1_9PSEU</name>
<evidence type="ECO:0000313" key="2">
    <source>
        <dbReference type="EMBL" id="TCO46655.1"/>
    </source>
</evidence>
<dbReference type="NCBIfam" id="NF033212">
    <property type="entry name" value="SapB_AmfS_lanti"/>
    <property type="match status" value="1"/>
</dbReference>
<gene>
    <name evidence="2" type="ORF">EV192_11850</name>
</gene>
<comment type="caution">
    <text evidence="2">The sequence shown here is derived from an EMBL/GenBank/DDBJ whole genome shotgun (WGS) entry which is preliminary data.</text>
</comment>
<dbReference type="EMBL" id="SLWS01000018">
    <property type="protein sequence ID" value="TCO46655.1"/>
    <property type="molecule type" value="Genomic_DNA"/>
</dbReference>
<feature type="region of interest" description="Disordered" evidence="1">
    <location>
        <begin position="1"/>
        <end position="33"/>
    </location>
</feature>